<comment type="similarity">
    <text evidence="7">Belongs to the binding-protein-dependent transport system permease family.</text>
</comment>
<dbReference type="GO" id="GO:0055085">
    <property type="term" value="P:transmembrane transport"/>
    <property type="evidence" value="ECO:0007669"/>
    <property type="project" value="InterPro"/>
</dbReference>
<sequence length="372" mass="40591">MSGRTSGDRSPKEYFGLEEIGDSPVERKLTELKWRSTKRRLFTLVGLVGVGVVFGLSLEVIGFSIGELITQWPQFLEALTMGESPYFPPGSFAIPFTGLSIPFVDVGEYWEFMVEENLIMQLESGGSLLGLGLVPPLFYEGVTIVPGAMFATLAVAVAGSVLGLPLALFFGVMSSERVVPYPFNFVFRGTMSLIRAIPGLVWFLILIPLAGVSTFTAALAIMVDTTGYLGRLFTDELEEISDGPIEGIRSTGASKTQIVPFGMLSQVFRQFIAWIAFDLEHNVRAAIGLGLIGGGGLGLELYTQRQLFRYTDMMACIILIFLLAGSVELASQRVRSYLREEEEAGSETGVVEAFVNVPRNILASTLGRRERP</sequence>
<feature type="transmembrane region" description="Helical" evidence="7">
    <location>
        <begin position="307"/>
        <end position="330"/>
    </location>
</feature>
<dbReference type="Proteomes" id="UP000509346">
    <property type="component" value="Chromosome"/>
</dbReference>
<keyword evidence="4 7" id="KW-0812">Transmembrane</keyword>
<protein>
    <submittedName>
        <fullName evidence="9">ABC transporter permease subunit</fullName>
    </submittedName>
</protein>
<accession>A0A7D5PCD0</accession>
<dbReference type="GeneID" id="56084221"/>
<evidence type="ECO:0000259" key="8">
    <source>
        <dbReference type="PROSITE" id="PS50928"/>
    </source>
</evidence>
<dbReference type="RefSeq" id="WP_179918180.1">
    <property type="nucleotide sequence ID" value="NZ_CP058909.1"/>
</dbReference>
<evidence type="ECO:0000256" key="6">
    <source>
        <dbReference type="ARBA" id="ARBA00023136"/>
    </source>
</evidence>
<organism evidence="9 10">
    <name type="scientific">Halosimplex pelagicum</name>
    <dbReference type="NCBI Taxonomy" id="869886"/>
    <lineage>
        <taxon>Archaea</taxon>
        <taxon>Methanobacteriati</taxon>
        <taxon>Methanobacteriota</taxon>
        <taxon>Stenosarchaea group</taxon>
        <taxon>Halobacteria</taxon>
        <taxon>Halobacteriales</taxon>
        <taxon>Haloarculaceae</taxon>
        <taxon>Halosimplex</taxon>
    </lineage>
</organism>
<dbReference type="KEGG" id="hpel:HZS54_16490"/>
<dbReference type="PANTHER" id="PTHR30043">
    <property type="entry name" value="PHOSPHONATES TRANSPORT SYSTEM PERMEASE PROTEIN"/>
    <property type="match status" value="1"/>
</dbReference>
<dbReference type="AlphaFoldDB" id="A0A7D5PCD0"/>
<dbReference type="GO" id="GO:0005886">
    <property type="term" value="C:plasma membrane"/>
    <property type="evidence" value="ECO:0007669"/>
    <property type="project" value="UniProtKB-SubCell"/>
</dbReference>
<evidence type="ECO:0000313" key="9">
    <source>
        <dbReference type="EMBL" id="QLH83125.1"/>
    </source>
</evidence>
<evidence type="ECO:0000256" key="4">
    <source>
        <dbReference type="ARBA" id="ARBA00022692"/>
    </source>
</evidence>
<evidence type="ECO:0000256" key="3">
    <source>
        <dbReference type="ARBA" id="ARBA00022475"/>
    </source>
</evidence>
<dbReference type="Gene3D" id="1.10.3720.10">
    <property type="entry name" value="MetI-like"/>
    <property type="match status" value="1"/>
</dbReference>
<keyword evidence="3" id="KW-1003">Cell membrane</keyword>
<keyword evidence="6 7" id="KW-0472">Membrane</keyword>
<keyword evidence="5 7" id="KW-1133">Transmembrane helix</keyword>
<keyword evidence="2 7" id="KW-0813">Transport</keyword>
<gene>
    <name evidence="9" type="ORF">HZS54_16490</name>
</gene>
<dbReference type="CDD" id="cd06261">
    <property type="entry name" value="TM_PBP2"/>
    <property type="match status" value="1"/>
</dbReference>
<evidence type="ECO:0000313" key="10">
    <source>
        <dbReference type="Proteomes" id="UP000509346"/>
    </source>
</evidence>
<evidence type="ECO:0000256" key="1">
    <source>
        <dbReference type="ARBA" id="ARBA00004651"/>
    </source>
</evidence>
<dbReference type="EMBL" id="CP058909">
    <property type="protein sequence ID" value="QLH83125.1"/>
    <property type="molecule type" value="Genomic_DNA"/>
</dbReference>
<dbReference type="PROSITE" id="PS50928">
    <property type="entry name" value="ABC_TM1"/>
    <property type="match status" value="1"/>
</dbReference>
<keyword evidence="10" id="KW-1185">Reference proteome</keyword>
<dbReference type="InterPro" id="IPR000515">
    <property type="entry name" value="MetI-like"/>
</dbReference>
<feature type="transmembrane region" description="Helical" evidence="7">
    <location>
        <begin position="144"/>
        <end position="172"/>
    </location>
</feature>
<reference evidence="9 10" key="1">
    <citation type="submission" date="2020-07" db="EMBL/GenBank/DDBJ databases">
        <title>Halosimplex litoreum sp. nov. and Halosimplex rubrum sp. nov., isolated from different salt environments.</title>
        <authorList>
            <person name="Cui H."/>
        </authorList>
    </citation>
    <scope>NUCLEOTIDE SEQUENCE [LARGE SCALE GENOMIC DNA]</scope>
    <source>
        <strain evidence="9 10">R2</strain>
    </source>
</reference>
<evidence type="ECO:0000256" key="7">
    <source>
        <dbReference type="RuleBase" id="RU363032"/>
    </source>
</evidence>
<dbReference type="SUPFAM" id="SSF161098">
    <property type="entry name" value="MetI-like"/>
    <property type="match status" value="1"/>
</dbReference>
<evidence type="ECO:0000256" key="2">
    <source>
        <dbReference type="ARBA" id="ARBA00022448"/>
    </source>
</evidence>
<feature type="transmembrane region" description="Helical" evidence="7">
    <location>
        <begin position="41"/>
        <end position="66"/>
    </location>
</feature>
<evidence type="ECO:0000256" key="5">
    <source>
        <dbReference type="ARBA" id="ARBA00022989"/>
    </source>
</evidence>
<dbReference type="PANTHER" id="PTHR30043:SF1">
    <property type="entry name" value="ABC TRANSPORT SYSTEM PERMEASE PROTEIN P69"/>
    <property type="match status" value="1"/>
</dbReference>
<feature type="transmembrane region" description="Helical" evidence="7">
    <location>
        <begin position="193"/>
        <end position="223"/>
    </location>
</feature>
<feature type="domain" description="ABC transmembrane type-1" evidence="8">
    <location>
        <begin position="149"/>
        <end position="331"/>
    </location>
</feature>
<dbReference type="InterPro" id="IPR035906">
    <property type="entry name" value="MetI-like_sf"/>
</dbReference>
<name>A0A7D5PCD0_9EURY</name>
<dbReference type="OrthoDB" id="252910at2157"/>
<dbReference type="Pfam" id="PF00528">
    <property type="entry name" value="BPD_transp_1"/>
    <property type="match status" value="1"/>
</dbReference>
<proteinExistence type="inferred from homology"/>
<comment type="subcellular location">
    <subcellularLocation>
        <location evidence="1 7">Cell membrane</location>
        <topology evidence="1 7">Multi-pass membrane protein</topology>
    </subcellularLocation>
</comment>